<dbReference type="AlphaFoldDB" id="A0A0A0JL76"/>
<dbReference type="Pfam" id="PF14012">
    <property type="entry name" value="DUF4229"/>
    <property type="match status" value="1"/>
</dbReference>
<dbReference type="InterPro" id="IPR025323">
    <property type="entry name" value="DUF4229"/>
</dbReference>
<dbReference type="Proteomes" id="UP000030011">
    <property type="component" value="Unassembled WGS sequence"/>
</dbReference>
<protein>
    <submittedName>
        <fullName evidence="3">Membrane protein</fullName>
    </submittedName>
</protein>
<evidence type="ECO:0000313" key="3">
    <source>
        <dbReference type="EMBL" id="KGN38190.1"/>
    </source>
</evidence>
<keyword evidence="2" id="KW-1133">Transmembrane helix</keyword>
<dbReference type="EMBL" id="AVPK01000003">
    <property type="protein sequence ID" value="KGN38190.1"/>
    <property type="molecule type" value="Genomic_DNA"/>
</dbReference>
<evidence type="ECO:0000256" key="1">
    <source>
        <dbReference type="SAM" id="MobiDB-lite"/>
    </source>
</evidence>
<keyword evidence="4" id="KW-1185">Reference proteome</keyword>
<accession>A0A0A0JL76</accession>
<feature type="region of interest" description="Disordered" evidence="1">
    <location>
        <begin position="65"/>
        <end position="108"/>
    </location>
</feature>
<keyword evidence="2" id="KW-0812">Transmembrane</keyword>
<feature type="compositionally biased region" description="Basic and acidic residues" evidence="1">
    <location>
        <begin position="65"/>
        <end position="80"/>
    </location>
</feature>
<keyword evidence="2" id="KW-0472">Membrane</keyword>
<evidence type="ECO:0000313" key="4">
    <source>
        <dbReference type="Proteomes" id="UP000030011"/>
    </source>
</evidence>
<dbReference type="STRING" id="1385521.N803_10525"/>
<name>A0A0A0JL76_9MICO</name>
<organism evidence="3 4">
    <name type="scientific">Knoellia subterranea KCTC 19937</name>
    <dbReference type="NCBI Taxonomy" id="1385521"/>
    <lineage>
        <taxon>Bacteria</taxon>
        <taxon>Bacillati</taxon>
        <taxon>Actinomycetota</taxon>
        <taxon>Actinomycetes</taxon>
        <taxon>Micrococcales</taxon>
        <taxon>Intrasporangiaceae</taxon>
        <taxon>Knoellia</taxon>
    </lineage>
</organism>
<gene>
    <name evidence="3" type="ORF">N803_10525</name>
</gene>
<dbReference type="eggNOG" id="ENOG5033BNY">
    <property type="taxonomic scope" value="Bacteria"/>
</dbReference>
<comment type="caution">
    <text evidence="3">The sequence shown here is derived from an EMBL/GenBank/DDBJ whole genome shotgun (WGS) entry which is preliminary data.</text>
</comment>
<feature type="transmembrane region" description="Helical" evidence="2">
    <location>
        <begin position="5"/>
        <end position="24"/>
    </location>
</feature>
<evidence type="ECO:0000256" key="2">
    <source>
        <dbReference type="SAM" id="Phobius"/>
    </source>
</evidence>
<feature type="transmembrane region" description="Helical" evidence="2">
    <location>
        <begin position="30"/>
        <end position="49"/>
    </location>
</feature>
<proteinExistence type="predicted"/>
<sequence length="108" mass="11892">MVRYLILRTLIFVGCLAATWLIGLRDREDQLLAVVIAAVASLVISAFVLKPFREQASAAIAGRVDERVERKREKAARSDEAAEDAETDLDPAGRDGRSKGDESDSDFR</sequence>
<reference evidence="3 4" key="1">
    <citation type="submission" date="2013-08" db="EMBL/GenBank/DDBJ databases">
        <title>The genome sequence of Knoellia subterranea.</title>
        <authorList>
            <person name="Zhu W."/>
            <person name="Wang G."/>
        </authorList>
    </citation>
    <scope>NUCLEOTIDE SEQUENCE [LARGE SCALE GENOMIC DNA]</scope>
    <source>
        <strain evidence="3 4">KCTC 19937</strain>
    </source>
</reference>
<feature type="compositionally biased region" description="Basic and acidic residues" evidence="1">
    <location>
        <begin position="91"/>
        <end position="108"/>
    </location>
</feature>